<feature type="transmembrane region" description="Helical" evidence="2">
    <location>
        <begin position="302"/>
        <end position="323"/>
    </location>
</feature>
<feature type="transmembrane region" description="Helical" evidence="2">
    <location>
        <begin position="159"/>
        <end position="177"/>
    </location>
</feature>
<sequence>MGRPDEGLLEAGDWQPAKSERPARSASPMLQALLQFVRPSFLSKASARPTKVRRTAYLDGLRGFAALMVYWGHHQLWAHEPQRADKILENTFGYDHQYYFVTLPGIRTFFAGGHYSVSTFFVISGYVLSAKPLSLIHADEHIGLGDNVASALFRRWIRLFLPLIVTTFLMIVSYHAFDVLPNFTPQRTFRAEIWHWYAEFKNFSFVFRGGGDPWLSYHFHSWSIPVEMKGSIIIYTATMAFSRCTHSARLWCEIGLIYYFLYIVDGGHFAMFMAGMMLSDLDLLAAADNLPRWMNRCKPYKSWIFGALFVISVLLGGCPAYSWNIQYLRDSPVWSHLAFLAPQAIFDYKWFYLFWAAVTLVASVPRIPPLKRFFESRFCQYLGRVSYAFYLFHGPIMWTLGDRLWIVVAQQQRSDIAKTVWFAELTCNAVFNPEIGIVTCEKPPLTLPIAAASTEAKCVGDLEHFQWSIGPHDARVAFGPAGPYAIFGSTSRHTCFGQWMQDFRTLVDWGRVDDADVAGGAKLWRPVDLQRLPPYGLVEKNWFPFWDFAGKMHMHWDVSPRRVFAEVANDGSVVGGDLAELTRVDDDKCMAKYLPQLAAGASESIHQATNSLSITMCKRADASCEPTVYNTFVMAIIQHKVFHDLHSVYEPYVVVFQQSAPFRLHAISSKPLWVHGRGTKGEKRPKKVPDNMPWVQTEMIYVTSMNWKQQGQRYHGYLDDVVLMGFGIEDERSGVIDVMAEDLLEGLGECDM</sequence>
<keyword evidence="5" id="KW-1185">Reference proteome</keyword>
<accession>A0A0N1H568</accession>
<dbReference type="VEuPathDB" id="FungiDB:AB675_11757"/>
<dbReference type="InterPro" id="IPR002656">
    <property type="entry name" value="Acyl_transf_3_dom"/>
</dbReference>
<dbReference type="Pfam" id="PF01757">
    <property type="entry name" value="Acyl_transf_3"/>
    <property type="match status" value="1"/>
</dbReference>
<gene>
    <name evidence="4" type="ORF">AB675_11757</name>
</gene>
<keyword evidence="2" id="KW-0472">Membrane</keyword>
<dbReference type="STRING" id="1664694.A0A0N1H568"/>
<comment type="caution">
    <text evidence="4">The sequence shown here is derived from an EMBL/GenBank/DDBJ whole genome shotgun (WGS) entry which is preliminary data.</text>
</comment>
<dbReference type="Proteomes" id="UP000038010">
    <property type="component" value="Unassembled WGS sequence"/>
</dbReference>
<dbReference type="InterPro" id="IPR050879">
    <property type="entry name" value="Acyltransferase_3"/>
</dbReference>
<dbReference type="AlphaFoldDB" id="A0A0N1H568"/>
<evidence type="ECO:0000313" key="4">
    <source>
        <dbReference type="EMBL" id="KPI36792.1"/>
    </source>
</evidence>
<dbReference type="EMBL" id="LFJN01000028">
    <property type="protein sequence ID" value="KPI36792.1"/>
    <property type="molecule type" value="Genomic_DNA"/>
</dbReference>
<protein>
    <recommendedName>
        <fullName evidence="3">Acyltransferase 3 domain-containing protein</fullName>
    </recommendedName>
</protein>
<dbReference type="RefSeq" id="XP_017996755.1">
    <property type="nucleotide sequence ID" value="XM_018140630.1"/>
</dbReference>
<evidence type="ECO:0000313" key="5">
    <source>
        <dbReference type="Proteomes" id="UP000038010"/>
    </source>
</evidence>
<name>A0A0N1H568_9EURO</name>
<dbReference type="GO" id="GO:0016747">
    <property type="term" value="F:acyltransferase activity, transferring groups other than amino-acyl groups"/>
    <property type="evidence" value="ECO:0007669"/>
    <property type="project" value="InterPro"/>
</dbReference>
<evidence type="ECO:0000256" key="1">
    <source>
        <dbReference type="SAM" id="MobiDB-lite"/>
    </source>
</evidence>
<feature type="transmembrane region" description="Helical" evidence="2">
    <location>
        <begin position="350"/>
        <end position="367"/>
    </location>
</feature>
<feature type="transmembrane region" description="Helical" evidence="2">
    <location>
        <begin position="256"/>
        <end position="281"/>
    </location>
</feature>
<dbReference type="OrthoDB" id="5819582at2759"/>
<keyword evidence="2" id="KW-0812">Transmembrane</keyword>
<reference evidence="4 5" key="1">
    <citation type="submission" date="2015-06" db="EMBL/GenBank/DDBJ databases">
        <title>Draft genome of the ant-associated black yeast Phialophora attae CBS 131958.</title>
        <authorList>
            <person name="Moreno L.F."/>
            <person name="Stielow B.J."/>
            <person name="de Hoog S."/>
            <person name="Vicente V.A."/>
            <person name="Weiss V.A."/>
            <person name="de Vries M."/>
            <person name="Cruz L.M."/>
            <person name="Souza E.M."/>
        </authorList>
    </citation>
    <scope>NUCLEOTIDE SEQUENCE [LARGE SCALE GENOMIC DNA]</scope>
    <source>
        <strain evidence="4 5">CBS 131958</strain>
    </source>
</reference>
<keyword evidence="2" id="KW-1133">Transmembrane helix</keyword>
<evidence type="ECO:0000256" key="2">
    <source>
        <dbReference type="SAM" id="Phobius"/>
    </source>
</evidence>
<feature type="domain" description="Acyltransferase 3" evidence="3">
    <location>
        <begin position="56"/>
        <end position="407"/>
    </location>
</feature>
<dbReference type="PANTHER" id="PTHR23028:SF125">
    <property type="entry name" value="ACYLTRANSFERASE"/>
    <property type="match status" value="1"/>
</dbReference>
<feature type="region of interest" description="Disordered" evidence="1">
    <location>
        <begin position="1"/>
        <end position="24"/>
    </location>
</feature>
<dbReference type="PANTHER" id="PTHR23028">
    <property type="entry name" value="ACETYLTRANSFERASE"/>
    <property type="match status" value="1"/>
</dbReference>
<dbReference type="GeneID" id="28732511"/>
<evidence type="ECO:0000259" key="3">
    <source>
        <dbReference type="Pfam" id="PF01757"/>
    </source>
</evidence>
<proteinExistence type="predicted"/>
<organism evidence="4 5">
    <name type="scientific">Cyphellophora attinorum</name>
    <dbReference type="NCBI Taxonomy" id="1664694"/>
    <lineage>
        <taxon>Eukaryota</taxon>
        <taxon>Fungi</taxon>
        <taxon>Dikarya</taxon>
        <taxon>Ascomycota</taxon>
        <taxon>Pezizomycotina</taxon>
        <taxon>Eurotiomycetes</taxon>
        <taxon>Chaetothyriomycetidae</taxon>
        <taxon>Chaetothyriales</taxon>
        <taxon>Cyphellophoraceae</taxon>
        <taxon>Cyphellophora</taxon>
    </lineage>
</organism>